<organism evidence="2 3">
    <name type="scientific">Franconibacter pulveris</name>
    <dbReference type="NCBI Taxonomy" id="435910"/>
    <lineage>
        <taxon>Bacteria</taxon>
        <taxon>Pseudomonadati</taxon>
        <taxon>Pseudomonadota</taxon>
        <taxon>Gammaproteobacteria</taxon>
        <taxon>Enterobacterales</taxon>
        <taxon>Enterobacteriaceae</taxon>
        <taxon>Franconibacter</taxon>
    </lineage>
</organism>
<dbReference type="RefSeq" id="WP_048888039.1">
    <property type="nucleotide sequence ID" value="NZ_LFEJ01000015.1"/>
</dbReference>
<proteinExistence type="predicted"/>
<dbReference type="InterPro" id="IPR019587">
    <property type="entry name" value="Polyketide_cyclase/dehydratase"/>
</dbReference>
<protein>
    <submittedName>
        <fullName evidence="2">Cyclase</fullName>
    </submittedName>
</protein>
<dbReference type="Gene3D" id="3.30.530.20">
    <property type="match status" value="1"/>
</dbReference>
<dbReference type="SUPFAM" id="SSF55961">
    <property type="entry name" value="Bet v1-like"/>
    <property type="match status" value="1"/>
</dbReference>
<dbReference type="InterPro" id="IPR023393">
    <property type="entry name" value="START-like_dom_sf"/>
</dbReference>
<sequence length="180" mass="20354">MQQNAENTRPASGHDEQGLRRSILIHRSPDELYHLWRDPTTLPRIMYHFATITILSDTSSRWHVKLPLGRKLEWDAHIVDEQPGRYISWASDEKASVPNAGRLSFQPVSDERGTEVTLAMHFDPPGGFLGEWLSKKMEMVPEAMLSQALRRFKSLAETGEIATNVPQPAGRHGGMDKAEE</sequence>
<dbReference type="PANTHER" id="PTHR33824">
    <property type="entry name" value="POLYKETIDE CYCLASE/DEHYDRASE AND LIPID TRANSPORT SUPERFAMILY PROTEIN"/>
    <property type="match status" value="1"/>
</dbReference>
<dbReference type="STRING" id="1121863.GCA_000621185_03250"/>
<name>A0A0J8VNN5_9ENTR</name>
<evidence type="ECO:0000256" key="1">
    <source>
        <dbReference type="SAM" id="MobiDB-lite"/>
    </source>
</evidence>
<dbReference type="AlphaFoldDB" id="A0A0J8VNN5"/>
<dbReference type="EMBL" id="LFEJ01000015">
    <property type="protein sequence ID" value="KMV34135.1"/>
    <property type="molecule type" value="Genomic_DNA"/>
</dbReference>
<dbReference type="OrthoDB" id="9797595at2"/>
<dbReference type="InterPro" id="IPR047137">
    <property type="entry name" value="ORF3"/>
</dbReference>
<feature type="region of interest" description="Disordered" evidence="1">
    <location>
        <begin position="160"/>
        <end position="180"/>
    </location>
</feature>
<dbReference type="Pfam" id="PF10604">
    <property type="entry name" value="Polyketide_cyc2"/>
    <property type="match status" value="1"/>
</dbReference>
<evidence type="ECO:0000313" key="3">
    <source>
        <dbReference type="Proteomes" id="UP000037315"/>
    </source>
</evidence>
<gene>
    <name evidence="2" type="ORF">ACH50_12015</name>
</gene>
<dbReference type="CDD" id="cd07817">
    <property type="entry name" value="SRPBCC_8"/>
    <property type="match status" value="1"/>
</dbReference>
<reference evidence="2 3" key="1">
    <citation type="submission" date="2015-06" db="EMBL/GenBank/DDBJ databases">
        <title>Genome sequencing of Cronobacter sp. strain DJ34 isolated from petroleum contaminated sludge of Duliajan Oil Fields, Assam, India.</title>
        <authorList>
            <person name="Pal S."/>
            <person name="Banerjee T.D."/>
            <person name="Roy A."/>
            <person name="Sar P."/>
            <person name="Kazy S.K."/>
        </authorList>
    </citation>
    <scope>NUCLEOTIDE SEQUENCE [LARGE SCALE GENOMIC DNA]</scope>
    <source>
        <strain evidence="2 3">DJ34</strain>
    </source>
</reference>
<dbReference type="PATRIC" id="fig|1656095.3.peg.2487"/>
<dbReference type="PANTHER" id="PTHR33824:SF7">
    <property type="entry name" value="POLYKETIDE CYCLASE_DEHYDRASE AND LIPID TRANSPORT SUPERFAMILY PROTEIN"/>
    <property type="match status" value="1"/>
</dbReference>
<keyword evidence="3" id="KW-1185">Reference proteome</keyword>
<evidence type="ECO:0000313" key="2">
    <source>
        <dbReference type="EMBL" id="KMV34135.1"/>
    </source>
</evidence>
<comment type="caution">
    <text evidence="2">The sequence shown here is derived from an EMBL/GenBank/DDBJ whole genome shotgun (WGS) entry which is preliminary data.</text>
</comment>
<dbReference type="Proteomes" id="UP000037315">
    <property type="component" value="Unassembled WGS sequence"/>
</dbReference>
<accession>A0A0J8VNN5</accession>